<reference evidence="1 2" key="1">
    <citation type="submission" date="2013-02" db="EMBL/GenBank/DDBJ databases">
        <title>The complete genome sequence of Corynebacterium vitaeruminis DSM 20294.</title>
        <authorList>
            <person name="Ruckert C."/>
            <person name="Albersmeier A."/>
            <person name="Kalinowski J."/>
        </authorList>
    </citation>
    <scope>NUCLEOTIDE SEQUENCE [LARGE SCALE GENOMIC DNA]</scope>
    <source>
        <strain evidence="2">ATCC 10234</strain>
    </source>
</reference>
<keyword evidence="2" id="KW-1185">Reference proteome</keyword>
<name>W5XY30_9CORY</name>
<gene>
    <name evidence="1" type="ORF">B843_02575</name>
</gene>
<protein>
    <submittedName>
        <fullName evidence="1">Putative secreted protein</fullName>
    </submittedName>
</protein>
<sequence length="160" mass="16446">MQLGSTAKKLLTTLIVLFALAVAGMIGVAHSGTAVSAQEGALEKTLHAISANNLNATGVAFADIYGEDKTAAAVACPGETTDELSSRLGVDVSGMNLADSGVPDGYNYLILADQNGDLTYDRMAMSDINLCAGQGQGTYRAYDIVPFVKDPATGAWVLAA</sequence>
<dbReference type="KEGG" id="cvt:B843_02575"/>
<dbReference type="eggNOG" id="ENOG5031QJU">
    <property type="taxonomic scope" value="Bacteria"/>
</dbReference>
<proteinExistence type="predicted"/>
<dbReference type="RefSeq" id="WP_025251964.1">
    <property type="nucleotide sequence ID" value="NZ_CP004353.1"/>
</dbReference>
<dbReference type="PATRIC" id="fig|1224164.3.peg.508"/>
<dbReference type="HOGENOM" id="CLU_133684_1_0_11"/>
<dbReference type="STRING" id="1224164.B843_02575"/>
<dbReference type="EMBL" id="CP004353">
    <property type="protein sequence ID" value="AHI21906.1"/>
    <property type="molecule type" value="Genomic_DNA"/>
</dbReference>
<evidence type="ECO:0000313" key="2">
    <source>
        <dbReference type="Proteomes" id="UP000019222"/>
    </source>
</evidence>
<organism evidence="1 2">
    <name type="scientific">Corynebacterium vitaeruminis DSM 20294</name>
    <dbReference type="NCBI Taxonomy" id="1224164"/>
    <lineage>
        <taxon>Bacteria</taxon>
        <taxon>Bacillati</taxon>
        <taxon>Actinomycetota</taxon>
        <taxon>Actinomycetes</taxon>
        <taxon>Mycobacteriales</taxon>
        <taxon>Corynebacteriaceae</taxon>
        <taxon>Corynebacterium</taxon>
    </lineage>
</organism>
<accession>W5XY30</accession>
<dbReference type="AlphaFoldDB" id="W5XY30"/>
<evidence type="ECO:0000313" key="1">
    <source>
        <dbReference type="EMBL" id="AHI21906.1"/>
    </source>
</evidence>
<dbReference type="Proteomes" id="UP000019222">
    <property type="component" value="Chromosome"/>
</dbReference>